<dbReference type="GO" id="GO:0004497">
    <property type="term" value="F:monooxygenase activity"/>
    <property type="evidence" value="ECO:0007669"/>
    <property type="project" value="UniProtKB-KW"/>
</dbReference>
<name>A0ABY5DCK6_9ACTN</name>
<proteinExistence type="predicted"/>
<evidence type="ECO:0000313" key="2">
    <source>
        <dbReference type="EMBL" id="USY21228.1"/>
    </source>
</evidence>
<accession>A0ABY5DCK6</accession>
<reference evidence="2" key="1">
    <citation type="submission" date="2022-06" db="EMBL/GenBank/DDBJ databases">
        <authorList>
            <person name="Ping M."/>
        </authorList>
    </citation>
    <scope>NUCLEOTIDE SEQUENCE</scope>
    <source>
        <strain evidence="2">JCM11759T</strain>
    </source>
</reference>
<dbReference type="InterPro" id="IPR036188">
    <property type="entry name" value="FAD/NAD-bd_sf"/>
</dbReference>
<organism evidence="2 3">
    <name type="scientific">Nocardiopsis exhalans</name>
    <dbReference type="NCBI Taxonomy" id="163604"/>
    <lineage>
        <taxon>Bacteria</taxon>
        <taxon>Bacillati</taxon>
        <taxon>Actinomycetota</taxon>
        <taxon>Actinomycetes</taxon>
        <taxon>Streptosporangiales</taxon>
        <taxon>Nocardiopsidaceae</taxon>
        <taxon>Nocardiopsis</taxon>
    </lineage>
</organism>
<keyword evidence="2" id="KW-0503">Monooxygenase</keyword>
<dbReference type="PANTHER" id="PTHR46865">
    <property type="entry name" value="OXIDOREDUCTASE-RELATED"/>
    <property type="match status" value="1"/>
</dbReference>
<keyword evidence="3" id="KW-1185">Reference proteome</keyword>
<dbReference type="PRINTS" id="PR00420">
    <property type="entry name" value="RNGMNOXGNASE"/>
</dbReference>
<dbReference type="Pfam" id="PF01494">
    <property type="entry name" value="FAD_binding_3"/>
    <property type="match status" value="1"/>
</dbReference>
<dbReference type="Gene3D" id="3.50.50.60">
    <property type="entry name" value="FAD/NAD(P)-binding domain"/>
    <property type="match status" value="1"/>
</dbReference>
<keyword evidence="2" id="KW-0560">Oxidoreductase</keyword>
<dbReference type="EMBL" id="CP099837">
    <property type="protein sequence ID" value="USY21228.1"/>
    <property type="molecule type" value="Genomic_DNA"/>
</dbReference>
<gene>
    <name evidence="2" type="ORF">NE857_06275</name>
</gene>
<dbReference type="InterPro" id="IPR002938">
    <property type="entry name" value="FAD-bd"/>
</dbReference>
<dbReference type="Gene3D" id="3.30.9.10">
    <property type="entry name" value="D-Amino Acid Oxidase, subunit A, domain 2"/>
    <property type="match status" value="1"/>
</dbReference>
<dbReference type="SUPFAM" id="SSF51905">
    <property type="entry name" value="FAD/NAD(P)-binding domain"/>
    <property type="match status" value="1"/>
</dbReference>
<dbReference type="Proteomes" id="UP001055940">
    <property type="component" value="Chromosome"/>
</dbReference>
<dbReference type="InterPro" id="IPR051704">
    <property type="entry name" value="FAD_aromatic-hydroxylase"/>
</dbReference>
<sequence length="406" mass="44575">MTAVRTVLVSGASIAGPALAHWLHRYGIRATVVEKAPAPRMGGHAIDIRGTAVDVAERMGALDAVRAHLTETSRICFVRADGRVRSDIGAAVDTDHDRSLEIVRGDLTRILHEPTTAYTEYLYEDSVTGLAETPDGVRVTFQRTEPRVFDLVVGADGLHSNTRRLAFGPEDAYGRYLGALISIFTVPNHLGLDREARLYNEPGKGAGMIHSPRFDGAKAFFLVHERELDGIDRAPEEEQQKEFLRERFTGAGWECERILAGMADAPDFYFDSVKQIHMDRWSRGRVTLLGDAGYCPSPMSGQGTTLALVGAYVLARELSRHEDLAPALDAYEGRMRPYVKANQDIADPGMGFLAPRTRLGLAARNTLLRFSGLLARLSGLDQRVARAAEGFDLDAPPPNRIQADVR</sequence>
<dbReference type="RefSeq" id="WP_254420157.1">
    <property type="nucleotide sequence ID" value="NZ_BAAAJB010000071.1"/>
</dbReference>
<evidence type="ECO:0000259" key="1">
    <source>
        <dbReference type="Pfam" id="PF01494"/>
    </source>
</evidence>
<evidence type="ECO:0000313" key="3">
    <source>
        <dbReference type="Proteomes" id="UP001055940"/>
    </source>
</evidence>
<feature type="domain" description="FAD-binding" evidence="1">
    <location>
        <begin position="6"/>
        <end position="342"/>
    </location>
</feature>
<dbReference type="PANTHER" id="PTHR46865:SF2">
    <property type="entry name" value="MONOOXYGENASE"/>
    <property type="match status" value="1"/>
</dbReference>
<protein>
    <submittedName>
        <fullName evidence="2">FAD-dependent monooxygenase</fullName>
    </submittedName>
</protein>